<gene>
    <name evidence="2" type="ORF">ZIOFF_056665</name>
</gene>
<feature type="chain" id="PRO_5035240973" description="Secreted protein" evidence="1">
    <location>
        <begin position="32"/>
        <end position="83"/>
    </location>
</feature>
<feature type="signal peptide" evidence="1">
    <location>
        <begin position="1"/>
        <end position="31"/>
    </location>
</feature>
<evidence type="ECO:0000313" key="2">
    <source>
        <dbReference type="EMBL" id="KAG6487927.1"/>
    </source>
</evidence>
<evidence type="ECO:0008006" key="4">
    <source>
        <dbReference type="Google" id="ProtNLM"/>
    </source>
</evidence>
<accession>A0A8J5FP05</accession>
<organism evidence="2 3">
    <name type="scientific">Zingiber officinale</name>
    <name type="common">Ginger</name>
    <name type="synonym">Amomum zingiber</name>
    <dbReference type="NCBI Taxonomy" id="94328"/>
    <lineage>
        <taxon>Eukaryota</taxon>
        <taxon>Viridiplantae</taxon>
        <taxon>Streptophyta</taxon>
        <taxon>Embryophyta</taxon>
        <taxon>Tracheophyta</taxon>
        <taxon>Spermatophyta</taxon>
        <taxon>Magnoliopsida</taxon>
        <taxon>Liliopsida</taxon>
        <taxon>Zingiberales</taxon>
        <taxon>Zingiberaceae</taxon>
        <taxon>Zingiber</taxon>
    </lineage>
</organism>
<evidence type="ECO:0000256" key="1">
    <source>
        <dbReference type="SAM" id="SignalP"/>
    </source>
</evidence>
<comment type="caution">
    <text evidence="2">The sequence shown here is derived from an EMBL/GenBank/DDBJ whole genome shotgun (WGS) entry which is preliminary data.</text>
</comment>
<evidence type="ECO:0000313" key="3">
    <source>
        <dbReference type="Proteomes" id="UP000734854"/>
    </source>
</evidence>
<sequence length="83" mass="9020">MSTFQAGWSSLVRLFHHHGSSSALMLTYVLAVSLTLPCCPNWSSSGYGAAPSDHWVLGLKIHLQVKCEGFRAGLRALIHGKLL</sequence>
<keyword evidence="3" id="KW-1185">Reference proteome</keyword>
<proteinExistence type="predicted"/>
<name>A0A8J5FP05_ZINOF</name>
<dbReference type="EMBL" id="JACMSC010000015">
    <property type="protein sequence ID" value="KAG6487927.1"/>
    <property type="molecule type" value="Genomic_DNA"/>
</dbReference>
<protein>
    <recommendedName>
        <fullName evidence="4">Secreted protein</fullName>
    </recommendedName>
</protein>
<dbReference type="AlphaFoldDB" id="A0A8J5FP05"/>
<keyword evidence="1" id="KW-0732">Signal</keyword>
<dbReference type="Proteomes" id="UP000734854">
    <property type="component" value="Unassembled WGS sequence"/>
</dbReference>
<reference evidence="2 3" key="1">
    <citation type="submission" date="2020-08" db="EMBL/GenBank/DDBJ databases">
        <title>Plant Genome Project.</title>
        <authorList>
            <person name="Zhang R.-G."/>
        </authorList>
    </citation>
    <scope>NUCLEOTIDE SEQUENCE [LARGE SCALE GENOMIC DNA]</scope>
    <source>
        <tissue evidence="2">Rhizome</tissue>
    </source>
</reference>